<protein>
    <submittedName>
        <fullName evidence="1">Uncharacterized protein</fullName>
    </submittedName>
</protein>
<evidence type="ECO:0000313" key="2">
    <source>
        <dbReference type="Proteomes" id="UP000837803"/>
    </source>
</evidence>
<gene>
    <name evidence="1" type="ORF">LEM8419_02532</name>
</gene>
<sequence>MAPDPESIALLRQDFDLPAGGMTEAELLDWLARQIEQMLCTRPDYLMSLCYTLDVDQVRLARILHPSAPAAPPLGLARLLYERQCARVRSKQAYTVPPLDSEDAW</sequence>
<dbReference type="RefSeq" id="WP_238751476.1">
    <property type="nucleotide sequence ID" value="NZ_CAKLPZ010000003.1"/>
</dbReference>
<proteinExistence type="predicted"/>
<name>A0ABM9B2Q5_9BACT</name>
<dbReference type="Proteomes" id="UP000837803">
    <property type="component" value="Unassembled WGS sequence"/>
</dbReference>
<dbReference type="EMBL" id="CAKLPZ010000003">
    <property type="protein sequence ID" value="CAH1001627.1"/>
    <property type="molecule type" value="Genomic_DNA"/>
</dbReference>
<keyword evidence="2" id="KW-1185">Reference proteome</keyword>
<comment type="caution">
    <text evidence="1">The sequence shown here is derived from an EMBL/GenBank/DDBJ whole genome shotgun (WGS) entry which is preliminary data.</text>
</comment>
<reference evidence="1" key="1">
    <citation type="submission" date="2021-12" db="EMBL/GenBank/DDBJ databases">
        <authorList>
            <person name="Rodrigo-Torres L."/>
            <person name="Arahal R. D."/>
            <person name="Lucena T."/>
        </authorList>
    </citation>
    <scope>NUCLEOTIDE SEQUENCE</scope>
    <source>
        <strain evidence="1">CECT 8419</strain>
    </source>
</reference>
<evidence type="ECO:0000313" key="1">
    <source>
        <dbReference type="EMBL" id="CAH1001627.1"/>
    </source>
</evidence>
<accession>A0ABM9B2Q5</accession>
<organism evidence="1 2">
    <name type="scientific">Neolewinella maritima</name>
    <dbReference type="NCBI Taxonomy" id="1383882"/>
    <lineage>
        <taxon>Bacteria</taxon>
        <taxon>Pseudomonadati</taxon>
        <taxon>Bacteroidota</taxon>
        <taxon>Saprospiria</taxon>
        <taxon>Saprospirales</taxon>
        <taxon>Lewinellaceae</taxon>
        <taxon>Neolewinella</taxon>
    </lineage>
</organism>